<gene>
    <name evidence="5" type="ORF">FHX39_001180</name>
</gene>
<organism evidence="5 6">
    <name type="scientific">Microlunatus antarcticus</name>
    <dbReference type="NCBI Taxonomy" id="53388"/>
    <lineage>
        <taxon>Bacteria</taxon>
        <taxon>Bacillati</taxon>
        <taxon>Actinomycetota</taxon>
        <taxon>Actinomycetes</taxon>
        <taxon>Propionibacteriales</taxon>
        <taxon>Propionibacteriaceae</taxon>
        <taxon>Microlunatus</taxon>
    </lineage>
</organism>
<dbReference type="RefSeq" id="WP_183337219.1">
    <property type="nucleotide sequence ID" value="NZ_JACHZG010000001.1"/>
</dbReference>
<accession>A0A7W5JTU8</accession>
<feature type="domain" description="Glycosyltransferase subfamily 4-like N-terminal" evidence="4">
    <location>
        <begin position="18"/>
        <end position="143"/>
    </location>
</feature>
<proteinExistence type="predicted"/>
<keyword evidence="6" id="KW-1185">Reference proteome</keyword>
<dbReference type="SUPFAM" id="SSF53756">
    <property type="entry name" value="UDP-Glycosyltransferase/glycogen phosphorylase"/>
    <property type="match status" value="1"/>
</dbReference>
<dbReference type="InterPro" id="IPR001296">
    <property type="entry name" value="Glyco_trans_1"/>
</dbReference>
<keyword evidence="1" id="KW-0328">Glycosyltransferase</keyword>
<evidence type="ECO:0000256" key="1">
    <source>
        <dbReference type="ARBA" id="ARBA00022676"/>
    </source>
</evidence>
<feature type="domain" description="Glycosyl transferase family 1" evidence="3">
    <location>
        <begin position="163"/>
        <end position="314"/>
    </location>
</feature>
<keyword evidence="2 5" id="KW-0808">Transferase</keyword>
<dbReference type="PANTHER" id="PTHR12526:SF510">
    <property type="entry name" value="D-INOSITOL 3-PHOSPHATE GLYCOSYLTRANSFERASE"/>
    <property type="match status" value="1"/>
</dbReference>
<reference evidence="5 6" key="1">
    <citation type="submission" date="2020-08" db="EMBL/GenBank/DDBJ databases">
        <title>Sequencing the genomes of 1000 actinobacteria strains.</title>
        <authorList>
            <person name="Klenk H.-P."/>
        </authorList>
    </citation>
    <scope>NUCLEOTIDE SEQUENCE [LARGE SCALE GENOMIC DNA]</scope>
    <source>
        <strain evidence="5 6">DSM 11053</strain>
    </source>
</reference>
<protein>
    <submittedName>
        <fullName evidence="5">Glycosyltransferase involved in cell wall biosynthesis</fullName>
    </submittedName>
</protein>
<dbReference type="EMBL" id="JACHZG010000001">
    <property type="protein sequence ID" value="MBB3326236.1"/>
    <property type="molecule type" value="Genomic_DNA"/>
</dbReference>
<dbReference type="Gene3D" id="3.40.50.2000">
    <property type="entry name" value="Glycogen Phosphorylase B"/>
    <property type="match status" value="2"/>
</dbReference>
<dbReference type="AlphaFoldDB" id="A0A7W5JTU8"/>
<evidence type="ECO:0000259" key="3">
    <source>
        <dbReference type="Pfam" id="PF00534"/>
    </source>
</evidence>
<dbReference type="GO" id="GO:0016757">
    <property type="term" value="F:glycosyltransferase activity"/>
    <property type="evidence" value="ECO:0007669"/>
    <property type="project" value="UniProtKB-KW"/>
</dbReference>
<evidence type="ECO:0000313" key="6">
    <source>
        <dbReference type="Proteomes" id="UP000565572"/>
    </source>
</evidence>
<sequence>MSDPLRITHVVTNANFAGTERYVVDVSNELAARGHDVLVVGGDPVVVPRELAGPRWSPGATTWEALRELRRSGRRDVVHSHIARSDFVALAADPWTRARRISTRHITAPRGYRAPVRLLGRGVRRLLHREIAVSAWTSAQLDRPADAVLINGVPPAAAGALPRERVVLMAQRLAPEKDTSTGLRAWAASDLRDQGWRLVIAGSGELEDALAKEVAALGITDSVDMTGWVGDLDVRLRTCGLFLAPAPSEPCGLTLLEAMARATPVVAAGAGGHRETIGSLADAALFPPGDAARAAELLNDLGASEPTRNAYGAALRRLQQEKFTISTHVDGLLAVYRS</sequence>
<dbReference type="Proteomes" id="UP000565572">
    <property type="component" value="Unassembled WGS sequence"/>
</dbReference>
<name>A0A7W5JTU8_9ACTN</name>
<dbReference type="Pfam" id="PF13439">
    <property type="entry name" value="Glyco_transf_4"/>
    <property type="match status" value="1"/>
</dbReference>
<evidence type="ECO:0000313" key="5">
    <source>
        <dbReference type="EMBL" id="MBB3326236.1"/>
    </source>
</evidence>
<dbReference type="Pfam" id="PF00534">
    <property type="entry name" value="Glycos_transf_1"/>
    <property type="match status" value="1"/>
</dbReference>
<evidence type="ECO:0000256" key="2">
    <source>
        <dbReference type="ARBA" id="ARBA00022679"/>
    </source>
</evidence>
<dbReference type="CDD" id="cd03801">
    <property type="entry name" value="GT4_PimA-like"/>
    <property type="match status" value="1"/>
</dbReference>
<comment type="caution">
    <text evidence="5">The sequence shown here is derived from an EMBL/GenBank/DDBJ whole genome shotgun (WGS) entry which is preliminary data.</text>
</comment>
<dbReference type="InterPro" id="IPR028098">
    <property type="entry name" value="Glyco_trans_4-like_N"/>
</dbReference>
<evidence type="ECO:0000259" key="4">
    <source>
        <dbReference type="Pfam" id="PF13439"/>
    </source>
</evidence>
<dbReference type="PANTHER" id="PTHR12526">
    <property type="entry name" value="GLYCOSYLTRANSFERASE"/>
    <property type="match status" value="1"/>
</dbReference>